<name>F0RUD6_SPHGB</name>
<keyword evidence="3" id="KW-1185">Reference proteome</keyword>
<gene>
    <name evidence="2" type="ordered locus">SpiBuddy_0465</name>
</gene>
<dbReference type="eggNOG" id="COG2206">
    <property type="taxonomic scope" value="Bacteria"/>
</dbReference>
<evidence type="ECO:0000313" key="2">
    <source>
        <dbReference type="EMBL" id="ADY12298.1"/>
    </source>
</evidence>
<dbReference type="Proteomes" id="UP000008466">
    <property type="component" value="Chromosome"/>
</dbReference>
<dbReference type="RefSeq" id="WP_013606151.1">
    <property type="nucleotide sequence ID" value="NC_015152.1"/>
</dbReference>
<dbReference type="HOGENOM" id="CLU_110721_0_0_12"/>
<feature type="domain" description="HD" evidence="1">
    <location>
        <begin position="24"/>
        <end position="123"/>
    </location>
</feature>
<evidence type="ECO:0000259" key="1">
    <source>
        <dbReference type="Pfam" id="PF01966"/>
    </source>
</evidence>
<dbReference type="STRING" id="158189.SpiBuddy_0465"/>
<dbReference type="AlphaFoldDB" id="F0RUD6"/>
<dbReference type="InterPro" id="IPR006674">
    <property type="entry name" value="HD_domain"/>
</dbReference>
<dbReference type="EMBL" id="CP002541">
    <property type="protein sequence ID" value="ADY12298.1"/>
    <property type="molecule type" value="Genomic_DNA"/>
</dbReference>
<proteinExistence type="predicted"/>
<dbReference type="Pfam" id="PF01966">
    <property type="entry name" value="HD"/>
    <property type="match status" value="1"/>
</dbReference>
<dbReference type="KEGG" id="sbu:SpiBuddy_0465"/>
<reference evidence="3" key="1">
    <citation type="submission" date="2011-02" db="EMBL/GenBank/DDBJ databases">
        <title>Complete sequence of Spirochaeta sp. Buddy.</title>
        <authorList>
            <person name="Lucas S."/>
            <person name="Copeland A."/>
            <person name="Lapidus A."/>
            <person name="Cheng J.-F."/>
            <person name="Goodwin L."/>
            <person name="Pitluck S."/>
            <person name="Zeytun A."/>
            <person name="Detter J.C."/>
            <person name="Han C."/>
            <person name="Tapia R."/>
            <person name="Land M."/>
            <person name="Hauser L."/>
            <person name="Kyrpides N."/>
            <person name="Ivanova N."/>
            <person name="Mikhailova N."/>
            <person name="Pagani I."/>
            <person name="Ritalahti K.M."/>
            <person name="Loeffler F.E."/>
            <person name="Woyke T."/>
        </authorList>
    </citation>
    <scope>NUCLEOTIDE SEQUENCE [LARGE SCALE GENOMIC DNA]</scope>
    <source>
        <strain evidence="3">ATCC BAA-1886 / DSM 22777 / Buddy</strain>
    </source>
</reference>
<dbReference type="CDD" id="cd00077">
    <property type="entry name" value="HDc"/>
    <property type="match status" value="1"/>
</dbReference>
<accession>F0RUD6</accession>
<protein>
    <recommendedName>
        <fullName evidence="1">HD domain-containing protein</fullName>
    </recommendedName>
</protein>
<dbReference type="InterPro" id="IPR003607">
    <property type="entry name" value="HD/PDEase_dom"/>
</dbReference>
<sequence>MNNARMLATLLDKTIAFDSPDSRRIAHLVKVHGYARSIGLLEGLDDRTQFTLEAAAIVHDIGIKVCEAKYEGKSSGKLQEIEGPPLALELLASLGFAREITDRVAYLVGHHHTYTDIQGLDYQILVESDFLVNLQEKAMDNQTIKTTYEQIFRTETGKRFCRMLFGFEAD</sequence>
<dbReference type="SUPFAM" id="SSF109604">
    <property type="entry name" value="HD-domain/PDEase-like"/>
    <property type="match status" value="1"/>
</dbReference>
<evidence type="ECO:0000313" key="3">
    <source>
        <dbReference type="Proteomes" id="UP000008466"/>
    </source>
</evidence>
<dbReference type="Gene3D" id="1.10.3210.10">
    <property type="entry name" value="Hypothetical protein af1432"/>
    <property type="match status" value="1"/>
</dbReference>
<organism evidence="2 3">
    <name type="scientific">Sphaerochaeta globosa (strain ATCC BAA-1886 / DSM 22777 / Buddy)</name>
    <name type="common">Spirochaeta sp. (strain Buddy)</name>
    <dbReference type="NCBI Taxonomy" id="158189"/>
    <lineage>
        <taxon>Bacteria</taxon>
        <taxon>Pseudomonadati</taxon>
        <taxon>Spirochaetota</taxon>
        <taxon>Spirochaetia</taxon>
        <taxon>Spirochaetales</taxon>
        <taxon>Sphaerochaetaceae</taxon>
        <taxon>Sphaerochaeta</taxon>
    </lineage>
</organism>